<feature type="compositionally biased region" description="Basic and acidic residues" evidence="8">
    <location>
        <begin position="401"/>
        <end position="411"/>
    </location>
</feature>
<gene>
    <name evidence="10" type="ORF">KIPB_003995</name>
</gene>
<evidence type="ECO:0000256" key="2">
    <source>
        <dbReference type="ARBA" id="ARBA00022741"/>
    </source>
</evidence>
<feature type="non-terminal residue" evidence="10">
    <location>
        <position position="1"/>
    </location>
</feature>
<feature type="region of interest" description="Disordered" evidence="8">
    <location>
        <begin position="401"/>
        <end position="420"/>
    </location>
</feature>
<feature type="compositionally biased region" description="Acidic residues" evidence="8">
    <location>
        <begin position="714"/>
        <end position="735"/>
    </location>
</feature>
<keyword evidence="5 6" id="KW-0505">Motor protein</keyword>
<dbReference type="PROSITE" id="PS00411">
    <property type="entry name" value="KINESIN_MOTOR_1"/>
    <property type="match status" value="1"/>
</dbReference>
<comment type="caution">
    <text evidence="10">The sequence shown here is derived from an EMBL/GenBank/DDBJ whole genome shotgun (WGS) entry which is preliminary data.</text>
</comment>
<dbReference type="GO" id="GO:0007018">
    <property type="term" value="P:microtubule-based movement"/>
    <property type="evidence" value="ECO:0007669"/>
    <property type="project" value="InterPro"/>
</dbReference>
<evidence type="ECO:0000256" key="8">
    <source>
        <dbReference type="SAM" id="MobiDB-lite"/>
    </source>
</evidence>
<dbReference type="Gene3D" id="3.40.850.10">
    <property type="entry name" value="Kinesin motor domain"/>
    <property type="match status" value="1"/>
</dbReference>
<keyword evidence="3 6" id="KW-0067">ATP-binding</keyword>
<dbReference type="InterPro" id="IPR019821">
    <property type="entry name" value="Kinesin_motor_CS"/>
</dbReference>
<evidence type="ECO:0000313" key="11">
    <source>
        <dbReference type="Proteomes" id="UP000265618"/>
    </source>
</evidence>
<dbReference type="Pfam" id="PF00225">
    <property type="entry name" value="Kinesin"/>
    <property type="match status" value="1"/>
</dbReference>
<name>A0A9K3CT28_9EUKA</name>
<feature type="region of interest" description="Disordered" evidence="8">
    <location>
        <begin position="1254"/>
        <end position="1416"/>
    </location>
</feature>
<feature type="region of interest" description="Disordered" evidence="8">
    <location>
        <begin position="709"/>
        <end position="775"/>
    </location>
</feature>
<comment type="similarity">
    <text evidence="6">Belongs to the TRAFAC class myosin-kinesin ATPase superfamily. Kinesin family.</text>
</comment>
<dbReference type="InterPro" id="IPR001752">
    <property type="entry name" value="Kinesin_motor_dom"/>
</dbReference>
<feature type="compositionally biased region" description="Low complexity" evidence="8">
    <location>
        <begin position="978"/>
        <end position="994"/>
    </location>
</feature>
<evidence type="ECO:0000256" key="1">
    <source>
        <dbReference type="ARBA" id="ARBA00022701"/>
    </source>
</evidence>
<evidence type="ECO:0000256" key="4">
    <source>
        <dbReference type="ARBA" id="ARBA00023054"/>
    </source>
</evidence>
<feature type="region of interest" description="Disordered" evidence="8">
    <location>
        <begin position="186"/>
        <end position="215"/>
    </location>
</feature>
<protein>
    <submittedName>
        <fullName evidence="10">Kinesin-like protein</fullName>
    </submittedName>
</protein>
<feature type="compositionally biased region" description="Basic and acidic residues" evidence="8">
    <location>
        <begin position="199"/>
        <end position="215"/>
    </location>
</feature>
<feature type="compositionally biased region" description="Polar residues" evidence="8">
    <location>
        <begin position="742"/>
        <end position="756"/>
    </location>
</feature>
<feature type="compositionally biased region" description="Basic and acidic residues" evidence="8">
    <location>
        <begin position="1375"/>
        <end position="1399"/>
    </location>
</feature>
<sequence>DSAPFSYSQSIGTHSHSHRREKTFHFDHVLGPQDDQGTVYRVTGEPLVQDLLAGYNGCIMTYGQTGAGKTHTISHLQPGRLGLIPRCCHEMFDGITQSKGRYEWRVHVSYLQIYMEIISDLLSNSTGLNLRETAQGGVYVEDLTSYECKTVNDVMSIMRQGEQAKKMAHTSMNTRSSRSHTVLTVSVTRSLRMPSEQTDTDHAQDGTDPDAHDERRLLRGSLVFVDLAGSERAAKTHPEGIQLAEAKSINKSLSCLGNVIAALSNDKKGDDAPDTPRADKGERERQGQGERGQVFVPWRDSKLTRLLQDVLGGNSRNTLIINIGPGNRNIHETVTSLTFGRRAMSVLVHPKVNEEMDYRQLSMELQRQLDRMSMQSMRRGPDSDLLADYESLRVQNESLRRELEQERERASNCETGWHAQKRRADQLETASQMMLTAVNESHERIEELEQIKELLERNVADERRERGGGGGRGSAPPPGPSPSDDMSTHADLDELMSTAEARGETEVLQALQQMQQSMAVSGRDRPSPSAQDRERERDRDYQPRGDGLGGARRLALERTIVDLQDALVISNSEKTKSERETAAMAQHAAEIQDQLGQTEKGNSLLQENLELVTQDRDVKERQLAQVMRRLEILSRHYRRMACSTMQLGKHMVLLSSTGVLGCDKTVTDNVAIISRLLETHDVLDTSSADIRGMVDADSALAQPLAIARLGREEGEGEGEGEGESDTDEETSDSESELVQVSPEESQSTADLTQSLKNRLESPPKPKAKTLTSGYVDALRPDSGSTKQFIGSPFEVAMMFPSAQNNVIRACIMLFPFLSAGLMRRDTTIDRLLSSGMLHGTVPQVSVNTSPEALWRRIVRRGADVCAFRPPSNGVNATLIRDITLHMSGKAGEKAEERRMQREGSLLPMTRGTRNMGLGARPRGLNRAEELFPGVLFPDPDKERERERPLSSRPNRPHGMNSLSLSTSHGMHGMNSKHSMSMVGSMGPSSMTSPRPMHPHNASLVSLTQGMQHSISRSLLAPTNPSVSRAGLSGLIDAALSAEEPASQLSLSHSSFRSRQSTANLAKGVGIATALRSQGAKDDLQSVLAELARQRVESEQRLASAEGQVKSLRQQLSQTQTESTDATQMGTSLSMQLAQASADITRLEKEVSDAKTREAALTQELLEQAQEREKLDHVVKGLEEREASAVSALTDVKKSLSDVQARLSVLENGDRVALAAAHQSLSHHRSHRLIEKAETCAAALSALVPVLATRGGRGRDRAGSAGSSTHAPGDTPLSLETGALGQGGTHETGTGSPFTAVVSDPHSTHDPYSTEAGYDHDPSPSPAPSPRGKGSLLDQIAEVRAKLNRERARREQEREEPGLMMSMSVVDLQAQADREGQMGWQRGREREREREREGGSRESSFSLEGADTGDQQL</sequence>
<feature type="compositionally biased region" description="Basic and acidic residues" evidence="8">
    <location>
        <begin position="522"/>
        <end position="543"/>
    </location>
</feature>
<feature type="compositionally biased region" description="Basic and acidic residues" evidence="8">
    <location>
        <begin position="1340"/>
        <end position="1360"/>
    </location>
</feature>
<keyword evidence="2 6" id="KW-0547">Nucleotide-binding</keyword>
<dbReference type="GO" id="GO:0005524">
    <property type="term" value="F:ATP binding"/>
    <property type="evidence" value="ECO:0007669"/>
    <property type="project" value="UniProtKB-UniRule"/>
</dbReference>
<dbReference type="GO" id="GO:0008017">
    <property type="term" value="F:microtubule binding"/>
    <property type="evidence" value="ECO:0007669"/>
    <property type="project" value="InterPro"/>
</dbReference>
<feature type="region of interest" description="Disordered" evidence="8">
    <location>
        <begin position="462"/>
        <end position="489"/>
    </location>
</feature>
<keyword evidence="11" id="KW-1185">Reference proteome</keyword>
<dbReference type="PANTHER" id="PTHR47968:SF36">
    <property type="entry name" value="KINESIN HEAVY CHAIN ISOFORM X1"/>
    <property type="match status" value="1"/>
</dbReference>
<dbReference type="GO" id="GO:0005874">
    <property type="term" value="C:microtubule"/>
    <property type="evidence" value="ECO:0007669"/>
    <property type="project" value="UniProtKB-KW"/>
</dbReference>
<evidence type="ECO:0000256" key="5">
    <source>
        <dbReference type="ARBA" id="ARBA00023175"/>
    </source>
</evidence>
<dbReference type="PANTHER" id="PTHR47968">
    <property type="entry name" value="CENTROMERE PROTEIN E"/>
    <property type="match status" value="1"/>
</dbReference>
<dbReference type="GO" id="GO:0003777">
    <property type="term" value="F:microtubule motor activity"/>
    <property type="evidence" value="ECO:0007669"/>
    <property type="project" value="InterPro"/>
</dbReference>
<evidence type="ECO:0000256" key="3">
    <source>
        <dbReference type="ARBA" id="ARBA00022840"/>
    </source>
</evidence>
<feature type="region of interest" description="Disordered" evidence="8">
    <location>
        <begin position="933"/>
        <end position="995"/>
    </location>
</feature>
<dbReference type="InterPro" id="IPR036961">
    <property type="entry name" value="Kinesin_motor_dom_sf"/>
</dbReference>
<dbReference type="Gene3D" id="1.10.287.1490">
    <property type="match status" value="1"/>
</dbReference>
<dbReference type="InterPro" id="IPR027640">
    <property type="entry name" value="Kinesin-like_fam"/>
</dbReference>
<dbReference type="Proteomes" id="UP000265618">
    <property type="component" value="Unassembled WGS sequence"/>
</dbReference>
<dbReference type="PROSITE" id="PS50067">
    <property type="entry name" value="KINESIN_MOTOR_2"/>
    <property type="match status" value="1"/>
</dbReference>
<evidence type="ECO:0000256" key="7">
    <source>
        <dbReference type="SAM" id="Coils"/>
    </source>
</evidence>
<feature type="region of interest" description="Disordered" evidence="8">
    <location>
        <begin position="265"/>
        <end position="292"/>
    </location>
</feature>
<dbReference type="SMART" id="SM00129">
    <property type="entry name" value="KISc"/>
    <property type="match status" value="1"/>
</dbReference>
<dbReference type="InterPro" id="IPR027417">
    <property type="entry name" value="P-loop_NTPase"/>
</dbReference>
<feature type="coiled-coil region" evidence="7">
    <location>
        <begin position="1080"/>
        <end position="1184"/>
    </location>
</feature>
<dbReference type="EMBL" id="BDIP01000816">
    <property type="protein sequence ID" value="GIQ82794.1"/>
    <property type="molecule type" value="Genomic_DNA"/>
</dbReference>
<dbReference type="CDD" id="cd00106">
    <property type="entry name" value="KISc"/>
    <property type="match status" value="1"/>
</dbReference>
<dbReference type="PRINTS" id="PR00380">
    <property type="entry name" value="KINESINHEAVY"/>
</dbReference>
<accession>A0A9K3CT28</accession>
<keyword evidence="4 7" id="KW-0175">Coiled coil</keyword>
<organism evidence="10 11">
    <name type="scientific">Kipferlia bialata</name>
    <dbReference type="NCBI Taxonomy" id="797122"/>
    <lineage>
        <taxon>Eukaryota</taxon>
        <taxon>Metamonada</taxon>
        <taxon>Carpediemonas-like organisms</taxon>
        <taxon>Kipferlia</taxon>
    </lineage>
</organism>
<dbReference type="OrthoDB" id="3176171at2759"/>
<evidence type="ECO:0000259" key="9">
    <source>
        <dbReference type="PROSITE" id="PS50067"/>
    </source>
</evidence>
<reference evidence="10 11" key="1">
    <citation type="journal article" date="2018" name="PLoS ONE">
        <title>The draft genome of Kipferlia bialata reveals reductive genome evolution in fornicate parasites.</title>
        <authorList>
            <person name="Tanifuji G."/>
            <person name="Takabayashi S."/>
            <person name="Kume K."/>
            <person name="Takagi M."/>
            <person name="Nakayama T."/>
            <person name="Kamikawa R."/>
            <person name="Inagaki Y."/>
            <person name="Hashimoto T."/>
        </authorList>
    </citation>
    <scope>NUCLEOTIDE SEQUENCE [LARGE SCALE GENOMIC DNA]</scope>
    <source>
        <strain evidence="10">NY0173</strain>
    </source>
</reference>
<evidence type="ECO:0000313" key="10">
    <source>
        <dbReference type="EMBL" id="GIQ82794.1"/>
    </source>
</evidence>
<feature type="compositionally biased region" description="Basic and acidic residues" evidence="8">
    <location>
        <begin position="938"/>
        <end position="949"/>
    </location>
</feature>
<proteinExistence type="inferred from homology"/>
<keyword evidence="1" id="KW-0493">Microtubule</keyword>
<dbReference type="SUPFAM" id="SSF52540">
    <property type="entry name" value="P-loop containing nucleoside triphosphate hydrolases"/>
    <property type="match status" value="1"/>
</dbReference>
<evidence type="ECO:0000256" key="6">
    <source>
        <dbReference type="PROSITE-ProRule" id="PRU00283"/>
    </source>
</evidence>
<feature type="binding site" evidence="6">
    <location>
        <begin position="63"/>
        <end position="70"/>
    </location>
    <ligand>
        <name>ATP</name>
        <dbReference type="ChEBI" id="CHEBI:30616"/>
    </ligand>
</feature>
<feature type="domain" description="Kinesin motor" evidence="9">
    <location>
        <begin position="1"/>
        <end position="346"/>
    </location>
</feature>
<feature type="region of interest" description="Disordered" evidence="8">
    <location>
        <begin position="515"/>
        <end position="550"/>
    </location>
</feature>
<feature type="compositionally biased region" description="Basic and acidic residues" evidence="8">
    <location>
        <begin position="265"/>
        <end position="288"/>
    </location>
</feature>